<proteinExistence type="predicted"/>
<dbReference type="PROSITE" id="PS50240">
    <property type="entry name" value="TRYPSIN_DOM"/>
    <property type="match status" value="1"/>
</dbReference>
<evidence type="ECO:0000259" key="14">
    <source>
        <dbReference type="PROSITE" id="PS50240"/>
    </source>
</evidence>
<evidence type="ECO:0000256" key="7">
    <source>
        <dbReference type="ARBA" id="ARBA00023145"/>
    </source>
</evidence>
<gene>
    <name evidence="15" type="ORF">Z043_116252</name>
</gene>
<feature type="region of interest" description="Disordered" evidence="12">
    <location>
        <begin position="165"/>
        <end position="191"/>
    </location>
</feature>
<accession>A0A0P7TVH8</accession>
<dbReference type="InterPro" id="IPR001254">
    <property type="entry name" value="Trypsin_dom"/>
</dbReference>
<name>A0A0P7TVH8_SCLFO</name>
<dbReference type="InterPro" id="IPR009003">
    <property type="entry name" value="Peptidase_S1_PA"/>
</dbReference>
<dbReference type="Pfam" id="PF00089">
    <property type="entry name" value="Trypsin"/>
    <property type="match status" value="1"/>
</dbReference>
<dbReference type="STRING" id="113540.ENSSFOP00015055676"/>
<comment type="caution">
    <text evidence="15">The sequence shown here is derived from an EMBL/GenBank/DDBJ whole genome shotgun (WGS) entry which is preliminary data.</text>
</comment>
<evidence type="ECO:0000313" key="16">
    <source>
        <dbReference type="Proteomes" id="UP000034805"/>
    </source>
</evidence>
<keyword evidence="4 13" id="KW-0732">Signal</keyword>
<evidence type="ECO:0000256" key="6">
    <source>
        <dbReference type="ARBA" id="ARBA00022825"/>
    </source>
</evidence>
<dbReference type="EMBL" id="JARO02006377">
    <property type="protein sequence ID" value="KPP65341.1"/>
    <property type="molecule type" value="Genomic_DNA"/>
</dbReference>
<keyword evidence="5 11" id="KW-0378">Hydrolase</keyword>
<feature type="non-terminal residue" evidence="15">
    <location>
        <position position="1"/>
    </location>
</feature>
<evidence type="ECO:0000256" key="2">
    <source>
        <dbReference type="ARBA" id="ARBA00022525"/>
    </source>
</evidence>
<evidence type="ECO:0000256" key="3">
    <source>
        <dbReference type="ARBA" id="ARBA00022670"/>
    </source>
</evidence>
<comment type="subcellular location">
    <subcellularLocation>
        <location evidence="1">Secreted</location>
        <location evidence="1">Extracellular space</location>
    </subcellularLocation>
</comment>
<dbReference type="AlphaFoldDB" id="A0A0P7TVH8"/>
<keyword evidence="6 11" id="KW-0720">Serine protease</keyword>
<dbReference type="FunFam" id="2.40.10.10:FF:000036">
    <property type="entry name" value="Trypsin beta"/>
    <property type="match status" value="1"/>
</dbReference>
<feature type="chain" id="PRO_5006143076" description="trypsin" evidence="13">
    <location>
        <begin position="31"/>
        <end position="285"/>
    </location>
</feature>
<reference evidence="15 16" key="1">
    <citation type="submission" date="2015-08" db="EMBL/GenBank/DDBJ databases">
        <title>The genome of the Asian arowana (Scleropages formosus).</title>
        <authorList>
            <person name="Tan M.H."/>
            <person name="Gan H.M."/>
            <person name="Croft L.J."/>
            <person name="Austin C.M."/>
        </authorList>
    </citation>
    <scope>NUCLEOTIDE SEQUENCE [LARGE SCALE GENOMIC DNA]</scope>
    <source>
        <strain evidence="15">Aro1</strain>
    </source>
</reference>
<evidence type="ECO:0000256" key="12">
    <source>
        <dbReference type="SAM" id="MobiDB-lite"/>
    </source>
</evidence>
<feature type="signal peptide" evidence="13">
    <location>
        <begin position="1"/>
        <end position="30"/>
    </location>
</feature>
<dbReference type="CDD" id="cd00190">
    <property type="entry name" value="Tryp_SPc"/>
    <property type="match status" value="1"/>
</dbReference>
<keyword evidence="2" id="KW-0964">Secreted</keyword>
<dbReference type="PANTHER" id="PTHR24271">
    <property type="entry name" value="KALLIKREIN-RELATED"/>
    <property type="match status" value="1"/>
</dbReference>
<dbReference type="Gene3D" id="2.40.10.10">
    <property type="entry name" value="Trypsin-like serine proteases"/>
    <property type="match status" value="3"/>
</dbReference>
<protein>
    <recommendedName>
        <fullName evidence="10">trypsin</fullName>
        <ecNumber evidence="10">3.4.21.4</ecNumber>
    </recommendedName>
</protein>
<dbReference type="Proteomes" id="UP000034805">
    <property type="component" value="Unassembled WGS sequence"/>
</dbReference>
<dbReference type="PANTHER" id="PTHR24271:SF54">
    <property type="entry name" value="COMPLEMENT FACTOR D"/>
    <property type="match status" value="1"/>
</dbReference>
<dbReference type="SUPFAM" id="SSF50494">
    <property type="entry name" value="Trypsin-like serine proteases"/>
    <property type="match status" value="1"/>
</dbReference>
<evidence type="ECO:0000313" key="15">
    <source>
        <dbReference type="EMBL" id="KPP65341.1"/>
    </source>
</evidence>
<dbReference type="InterPro" id="IPR001314">
    <property type="entry name" value="Peptidase_S1A"/>
</dbReference>
<sequence>VYNNPLHVPSFHVFLFTLIFWCFFSDLGECITGGNEAAPHSRPYMASIQKNGRHECGGFLVKEQWLMSAAHCFREGTEGVKIVLGAHSLKEPEQSKQEFTISELHSHPDFNTDNYDSDIALVKVKYKLMRATGAGRSGPHLFRLPLHLQLDRPAVLSDAVKTLELQQAGGREPQPEEEVSAAGWGSTNNRGSRPDKLQEVFVEVMLPTLCCRSDYYSTKFTANMMCAARRQKDTCDGDSGGPLLYKGVAVGVTSNGGKKCGTSRKPGVYTIISKFTAWINKIIQG</sequence>
<evidence type="ECO:0000256" key="1">
    <source>
        <dbReference type="ARBA" id="ARBA00004239"/>
    </source>
</evidence>
<dbReference type="GO" id="GO:0006508">
    <property type="term" value="P:proteolysis"/>
    <property type="evidence" value="ECO:0007669"/>
    <property type="project" value="UniProtKB-KW"/>
</dbReference>
<dbReference type="InterPro" id="IPR043504">
    <property type="entry name" value="Peptidase_S1_PA_chymotrypsin"/>
</dbReference>
<evidence type="ECO:0000256" key="5">
    <source>
        <dbReference type="ARBA" id="ARBA00022801"/>
    </source>
</evidence>
<keyword evidence="8" id="KW-1015">Disulfide bond</keyword>
<organism evidence="15 16">
    <name type="scientific">Scleropages formosus</name>
    <name type="common">Asian bonytongue</name>
    <name type="synonym">Osteoglossum formosum</name>
    <dbReference type="NCBI Taxonomy" id="113540"/>
    <lineage>
        <taxon>Eukaryota</taxon>
        <taxon>Metazoa</taxon>
        <taxon>Chordata</taxon>
        <taxon>Craniata</taxon>
        <taxon>Vertebrata</taxon>
        <taxon>Euteleostomi</taxon>
        <taxon>Actinopterygii</taxon>
        <taxon>Neopterygii</taxon>
        <taxon>Teleostei</taxon>
        <taxon>Osteoglossocephala</taxon>
        <taxon>Osteoglossomorpha</taxon>
        <taxon>Osteoglossiformes</taxon>
        <taxon>Osteoglossidae</taxon>
        <taxon>Scleropages</taxon>
    </lineage>
</organism>
<dbReference type="GO" id="GO:0004252">
    <property type="term" value="F:serine-type endopeptidase activity"/>
    <property type="evidence" value="ECO:0007669"/>
    <property type="project" value="UniProtKB-EC"/>
</dbReference>
<evidence type="ECO:0000256" key="13">
    <source>
        <dbReference type="SAM" id="SignalP"/>
    </source>
</evidence>
<dbReference type="EC" id="3.4.21.4" evidence="10"/>
<feature type="domain" description="Peptidase S1" evidence="14">
    <location>
        <begin position="31"/>
        <end position="284"/>
    </location>
</feature>
<dbReference type="PROSITE" id="PS00135">
    <property type="entry name" value="TRYPSIN_SER"/>
    <property type="match status" value="1"/>
</dbReference>
<dbReference type="InterPro" id="IPR018114">
    <property type="entry name" value="TRYPSIN_HIS"/>
</dbReference>
<dbReference type="PRINTS" id="PR00722">
    <property type="entry name" value="CHYMOTRYPSIN"/>
</dbReference>
<evidence type="ECO:0000256" key="10">
    <source>
        <dbReference type="ARBA" id="ARBA00038868"/>
    </source>
</evidence>
<evidence type="ECO:0000256" key="11">
    <source>
        <dbReference type="RuleBase" id="RU363034"/>
    </source>
</evidence>
<dbReference type="SMART" id="SM00020">
    <property type="entry name" value="Tryp_SPc"/>
    <property type="match status" value="1"/>
</dbReference>
<evidence type="ECO:0000256" key="4">
    <source>
        <dbReference type="ARBA" id="ARBA00022729"/>
    </source>
</evidence>
<comment type="catalytic activity">
    <reaction evidence="9">
        <text>Preferential cleavage: Arg-|-Xaa, Lys-|-Xaa.</text>
        <dbReference type="EC" id="3.4.21.4"/>
    </reaction>
</comment>
<keyword evidence="3 11" id="KW-0645">Protease</keyword>
<dbReference type="GO" id="GO:0005576">
    <property type="term" value="C:extracellular region"/>
    <property type="evidence" value="ECO:0007669"/>
    <property type="project" value="UniProtKB-SubCell"/>
</dbReference>
<dbReference type="PROSITE" id="PS00134">
    <property type="entry name" value="TRYPSIN_HIS"/>
    <property type="match status" value="1"/>
</dbReference>
<dbReference type="FunFam" id="2.40.10.10:FF:000005">
    <property type="entry name" value="Serine protease 37"/>
    <property type="match status" value="1"/>
</dbReference>
<evidence type="ECO:0000256" key="9">
    <source>
        <dbReference type="ARBA" id="ARBA00036320"/>
    </source>
</evidence>
<keyword evidence="7" id="KW-0865">Zymogen</keyword>
<dbReference type="InterPro" id="IPR033116">
    <property type="entry name" value="TRYPSIN_SER"/>
</dbReference>
<evidence type="ECO:0000256" key="8">
    <source>
        <dbReference type="ARBA" id="ARBA00023157"/>
    </source>
</evidence>